<evidence type="ECO:0000256" key="3">
    <source>
        <dbReference type="ARBA" id="ARBA00023002"/>
    </source>
</evidence>
<dbReference type="Gene3D" id="3.40.50.360">
    <property type="match status" value="1"/>
</dbReference>
<dbReference type="SUPFAM" id="SSF52218">
    <property type="entry name" value="Flavoproteins"/>
    <property type="match status" value="1"/>
</dbReference>
<feature type="binding site" evidence="6">
    <location>
        <begin position="15"/>
        <end position="17"/>
    </location>
    <ligand>
        <name>FMN</name>
        <dbReference type="ChEBI" id="CHEBI:58210"/>
    </ligand>
</feature>
<dbReference type="InterPro" id="IPR003680">
    <property type="entry name" value="Flavodoxin_fold"/>
</dbReference>
<dbReference type="PANTHER" id="PTHR43741">
    <property type="entry name" value="FMN-DEPENDENT NADH-AZOREDUCTASE 1"/>
    <property type="match status" value="1"/>
</dbReference>
<feature type="binding site" evidence="6">
    <location>
        <position position="9"/>
    </location>
    <ligand>
        <name>FMN</name>
        <dbReference type="ChEBI" id="CHEBI:58210"/>
    </ligand>
</feature>
<dbReference type="InterPro" id="IPR050104">
    <property type="entry name" value="FMN-dep_NADH:Q_OxRdtase_AzoR1"/>
</dbReference>
<name>A0A158CGY6_9BURK</name>
<dbReference type="GO" id="GO:0009055">
    <property type="term" value="F:electron transfer activity"/>
    <property type="evidence" value="ECO:0007669"/>
    <property type="project" value="UniProtKB-UniRule"/>
</dbReference>
<comment type="cofactor">
    <cofactor evidence="6">
        <name>FMN</name>
        <dbReference type="ChEBI" id="CHEBI:58210"/>
    </cofactor>
    <text evidence="6">Binds 1 FMN per subunit.</text>
</comment>
<dbReference type="HAMAP" id="MF_01216">
    <property type="entry name" value="Azoreductase_type1"/>
    <property type="match status" value="1"/>
</dbReference>
<evidence type="ECO:0000313" key="8">
    <source>
        <dbReference type="EMBL" id="SAK81541.1"/>
    </source>
</evidence>
<evidence type="ECO:0000256" key="1">
    <source>
        <dbReference type="ARBA" id="ARBA00022630"/>
    </source>
</evidence>
<dbReference type="EMBL" id="FCOJ02000049">
    <property type="protein sequence ID" value="SAK81541.1"/>
    <property type="molecule type" value="Genomic_DNA"/>
</dbReference>
<evidence type="ECO:0000313" key="9">
    <source>
        <dbReference type="Proteomes" id="UP000054596"/>
    </source>
</evidence>
<gene>
    <name evidence="6" type="primary">azoR</name>
    <name evidence="8" type="ORF">AWB82_05396</name>
</gene>
<proteinExistence type="inferred from homology"/>
<evidence type="ECO:0000256" key="2">
    <source>
        <dbReference type="ARBA" id="ARBA00022643"/>
    </source>
</evidence>
<evidence type="ECO:0000256" key="4">
    <source>
        <dbReference type="ARBA" id="ARBA00023027"/>
    </source>
</evidence>
<comment type="similarity">
    <text evidence="6">Belongs to the azoreductase type 1 family.</text>
</comment>
<dbReference type="EC" id="1.7.1.17" evidence="6"/>
<keyword evidence="1 6" id="KW-0285">Flavoprotein</keyword>
<dbReference type="GO" id="GO:0016652">
    <property type="term" value="F:oxidoreductase activity, acting on NAD(P)H as acceptor"/>
    <property type="evidence" value="ECO:0007669"/>
    <property type="project" value="UniProtKB-UniRule"/>
</dbReference>
<dbReference type="RefSeq" id="WP_086972413.1">
    <property type="nucleotide sequence ID" value="NZ_FCOJ02000049.1"/>
</dbReference>
<dbReference type="InterPro" id="IPR029039">
    <property type="entry name" value="Flavoprotein-like_sf"/>
</dbReference>
<comment type="function">
    <text evidence="6">Also exhibits azoreductase activity. Catalyzes the reductive cleavage of the azo bond in aromatic azo compounds to the corresponding amines.</text>
</comment>
<reference evidence="8" key="1">
    <citation type="submission" date="2016-01" db="EMBL/GenBank/DDBJ databases">
        <authorList>
            <person name="Peeters C."/>
        </authorList>
    </citation>
    <scope>NUCLEOTIDE SEQUENCE [LARGE SCALE GENOMIC DNA]</scope>
    <source>
        <strain evidence="8">LMG 29325</strain>
    </source>
</reference>
<protein>
    <recommendedName>
        <fullName evidence="6">FMN dependent NADH:quinone oxidoreductase</fullName>
        <ecNumber evidence="6">1.6.5.-</ecNumber>
    </recommendedName>
    <alternativeName>
        <fullName evidence="6">Azo-dye reductase</fullName>
    </alternativeName>
    <alternativeName>
        <fullName evidence="6">FMN-dependent NADH-azo compound oxidoreductase</fullName>
    </alternativeName>
    <alternativeName>
        <fullName evidence="6">FMN-dependent NADH-azoreductase</fullName>
        <ecNumber evidence="6">1.7.1.17</ecNumber>
    </alternativeName>
</protein>
<dbReference type="STRING" id="1777143.AWB82_05396"/>
<keyword evidence="2 6" id="KW-0288">FMN</keyword>
<comment type="subunit">
    <text evidence="6">Homodimer.</text>
</comment>
<comment type="caution">
    <text evidence="8">The sequence shown here is derived from an EMBL/GenBank/DDBJ whole genome shotgun (WGS) entry which is preliminary data.</text>
</comment>
<evidence type="ECO:0000259" key="7">
    <source>
        <dbReference type="Pfam" id="PF02525"/>
    </source>
</evidence>
<dbReference type="EC" id="1.6.5.-" evidence="6"/>
<evidence type="ECO:0000256" key="6">
    <source>
        <dbReference type="HAMAP-Rule" id="MF_01216"/>
    </source>
</evidence>
<organism evidence="8 9">
    <name type="scientific">Caballeronia glebae</name>
    <dbReference type="NCBI Taxonomy" id="1777143"/>
    <lineage>
        <taxon>Bacteria</taxon>
        <taxon>Pseudomonadati</taxon>
        <taxon>Pseudomonadota</taxon>
        <taxon>Betaproteobacteria</taxon>
        <taxon>Burkholderiales</taxon>
        <taxon>Burkholderiaceae</taxon>
        <taxon>Caballeronia</taxon>
    </lineage>
</organism>
<dbReference type="GO" id="GO:0010181">
    <property type="term" value="F:FMN binding"/>
    <property type="evidence" value="ECO:0007669"/>
    <property type="project" value="UniProtKB-UniRule"/>
</dbReference>
<keyword evidence="4 6" id="KW-0520">NAD</keyword>
<comment type="function">
    <text evidence="6">Quinone reductase that provides resistance to thiol-specific stress caused by electrophilic quinones.</text>
</comment>
<comment type="catalytic activity">
    <reaction evidence="5">
        <text>N,N-dimethyl-1,4-phenylenediamine + anthranilate + 2 NAD(+) = 2-(4-dimethylaminophenyl)diazenylbenzoate + 2 NADH + 2 H(+)</text>
        <dbReference type="Rhea" id="RHEA:55872"/>
        <dbReference type="ChEBI" id="CHEBI:15378"/>
        <dbReference type="ChEBI" id="CHEBI:15783"/>
        <dbReference type="ChEBI" id="CHEBI:16567"/>
        <dbReference type="ChEBI" id="CHEBI:57540"/>
        <dbReference type="ChEBI" id="CHEBI:57945"/>
        <dbReference type="ChEBI" id="CHEBI:71579"/>
        <dbReference type="EC" id="1.7.1.17"/>
    </reaction>
    <physiologicalReaction direction="right-to-left" evidence="5">
        <dbReference type="Rhea" id="RHEA:55874"/>
    </physiologicalReaction>
</comment>
<dbReference type="Proteomes" id="UP000054596">
    <property type="component" value="Unassembled WGS sequence"/>
</dbReference>
<dbReference type="InterPro" id="IPR023048">
    <property type="entry name" value="NADH:quinone_OxRdtase_FMN_depd"/>
</dbReference>
<sequence>MNILHLTFSARGESSESQRLSRKIVEMLFQRNPKAELLVRRLGDGALPHVDADYAFMQHSNNAGPYGKGSSAMSDQLIAELERADVVVIGTPMHNLSVPSSLKAWIDHVVRARRTFTMATSGKKGMLHDRPMYIAVASGGRFSGTNAHQPDFLTPYLKAVLASIGLNNLLFFSVEGTGARAESVELARRVADQALTSHFNSLELQHASENLD</sequence>
<keyword evidence="9" id="KW-1185">Reference proteome</keyword>
<comment type="caution">
    <text evidence="6">Lacks conserved residue(s) required for the propagation of feature annotation.</text>
</comment>
<accession>A0A158CGY6</accession>
<dbReference type="OrthoDB" id="9787136at2"/>
<evidence type="ECO:0000256" key="5">
    <source>
        <dbReference type="ARBA" id="ARBA00048542"/>
    </source>
</evidence>
<dbReference type="Pfam" id="PF02525">
    <property type="entry name" value="Flavodoxin_2"/>
    <property type="match status" value="1"/>
</dbReference>
<dbReference type="AlphaFoldDB" id="A0A158CGY6"/>
<dbReference type="GO" id="GO:0016655">
    <property type="term" value="F:oxidoreductase activity, acting on NAD(P)H, quinone or similar compound as acceptor"/>
    <property type="evidence" value="ECO:0007669"/>
    <property type="project" value="InterPro"/>
</dbReference>
<dbReference type="PANTHER" id="PTHR43741:SF4">
    <property type="entry name" value="FMN-DEPENDENT NADH:QUINONE OXIDOREDUCTASE"/>
    <property type="match status" value="1"/>
</dbReference>
<feature type="domain" description="Flavodoxin-like fold" evidence="7">
    <location>
        <begin position="1"/>
        <end position="193"/>
    </location>
</feature>
<comment type="catalytic activity">
    <reaction evidence="6">
        <text>2 a quinone + NADH + H(+) = 2 a 1,4-benzosemiquinone + NAD(+)</text>
        <dbReference type="Rhea" id="RHEA:65952"/>
        <dbReference type="ChEBI" id="CHEBI:15378"/>
        <dbReference type="ChEBI" id="CHEBI:57540"/>
        <dbReference type="ChEBI" id="CHEBI:57945"/>
        <dbReference type="ChEBI" id="CHEBI:132124"/>
        <dbReference type="ChEBI" id="CHEBI:134225"/>
    </reaction>
</comment>
<keyword evidence="3 6" id="KW-0560">Oxidoreductase</keyword>